<dbReference type="AlphaFoldDB" id="A0A923IWV4"/>
<keyword evidence="2" id="KW-0119">Carbohydrate metabolism</keyword>
<name>A0A923IWV4_9ACTO</name>
<dbReference type="SUPFAM" id="SSF53067">
    <property type="entry name" value="Actin-like ATPase domain"/>
    <property type="match status" value="2"/>
</dbReference>
<dbReference type="Gene3D" id="3.30.420.40">
    <property type="match status" value="2"/>
</dbReference>
<dbReference type="GO" id="GO:0042732">
    <property type="term" value="P:D-xylose metabolic process"/>
    <property type="evidence" value="ECO:0007669"/>
    <property type="project" value="UniProtKB-KW"/>
</dbReference>
<feature type="domain" description="Carbohydrate kinase FGGY N-terminal" evidence="5">
    <location>
        <begin position="16"/>
        <end position="239"/>
    </location>
</feature>
<keyword evidence="4 7" id="KW-0418">Kinase</keyword>
<dbReference type="PANTHER" id="PTHR43095">
    <property type="entry name" value="SUGAR KINASE"/>
    <property type="match status" value="1"/>
</dbReference>
<dbReference type="CDD" id="cd07809">
    <property type="entry name" value="ASKHA_NBD_FGGY_BaXK-like"/>
    <property type="match status" value="1"/>
</dbReference>
<dbReference type="EMBL" id="JACHMK010000001">
    <property type="protein sequence ID" value="MBB6333470.1"/>
    <property type="molecule type" value="Genomic_DNA"/>
</dbReference>
<dbReference type="Proteomes" id="UP000617426">
    <property type="component" value="Unassembled WGS sequence"/>
</dbReference>
<feature type="domain" description="Carbohydrate kinase FGGY C-terminal" evidence="6">
    <location>
        <begin position="276"/>
        <end position="472"/>
    </location>
</feature>
<sequence>MSESVKELIESGNTSLGIELGSTRIKAVLIGPDHEVLASGGHSWENQLVDGLWSYSLTAVVEGIQDAYADLVAQVEKRYGAVPTTYGSLGVSAMMHGYLALDEDGGQLAPFRTWRNTNTGRAAEELIEAFGFNIPLRWSIAHLHQAVIDEEPHVGRIASINTLAGWVHQRLTGERVLGVGDASGMFPIDSTTGDYDAGMIAAYDALVAERRLPWKVKDVLPKVLPAGAPAGSLTAEGALLLDPAGRLRPGVPMCPPEGDAGTGMVATNSVAQRTGNISCGTSVFLMIVLEKALERLHTEVDMVTTPDGSPVAMVHSNNGASEIDAWVAMFVEFSKLVGHEISVPEVYDLLYFNALKGEADGGGLLAYNTLSGEPILELDQAVPLFAHGPEARFTLANAIRVQLMSIFATVRVGLDILGAEGVALDRLFAHGGLFKTPGVAQKVLADALGISVSVGETAGEGGAWGIAVLARYLVARAEGETLPEYLDAKVFADAGASVIESDAADHEAYDRFLARYRAALPAVQAAGGALSL</sequence>
<evidence type="ECO:0000313" key="8">
    <source>
        <dbReference type="Proteomes" id="UP000617426"/>
    </source>
</evidence>
<dbReference type="InterPro" id="IPR050406">
    <property type="entry name" value="FGGY_Carb_Kinase"/>
</dbReference>
<dbReference type="InterPro" id="IPR043129">
    <property type="entry name" value="ATPase_NBD"/>
</dbReference>
<dbReference type="InterPro" id="IPR018484">
    <property type="entry name" value="FGGY_N"/>
</dbReference>
<evidence type="ECO:0000259" key="5">
    <source>
        <dbReference type="Pfam" id="PF00370"/>
    </source>
</evidence>
<protein>
    <submittedName>
        <fullName evidence="7">Sugar (Pentulose or hexulose) kinase</fullName>
    </submittedName>
</protein>
<evidence type="ECO:0000313" key="7">
    <source>
        <dbReference type="EMBL" id="MBB6333470.1"/>
    </source>
</evidence>
<dbReference type="Pfam" id="PF02782">
    <property type="entry name" value="FGGY_C"/>
    <property type="match status" value="1"/>
</dbReference>
<reference evidence="7" key="1">
    <citation type="submission" date="2020-08" db="EMBL/GenBank/DDBJ databases">
        <title>Sequencing the genomes of 1000 actinobacteria strains.</title>
        <authorList>
            <person name="Klenk H.-P."/>
        </authorList>
    </citation>
    <scope>NUCLEOTIDE SEQUENCE</scope>
    <source>
        <strain evidence="7">DSM 10695</strain>
    </source>
</reference>
<dbReference type="GO" id="GO:0016301">
    <property type="term" value="F:kinase activity"/>
    <property type="evidence" value="ECO:0007669"/>
    <property type="project" value="UniProtKB-KW"/>
</dbReference>
<keyword evidence="8" id="KW-1185">Reference proteome</keyword>
<evidence type="ECO:0000256" key="2">
    <source>
        <dbReference type="ARBA" id="ARBA00022629"/>
    </source>
</evidence>
<evidence type="ECO:0000256" key="4">
    <source>
        <dbReference type="ARBA" id="ARBA00022777"/>
    </source>
</evidence>
<accession>A0A923IWV4</accession>
<gene>
    <name evidence="7" type="ORF">HD592_000035</name>
</gene>
<dbReference type="InterPro" id="IPR018485">
    <property type="entry name" value="FGGY_C"/>
</dbReference>
<dbReference type="Pfam" id="PF00370">
    <property type="entry name" value="FGGY_N"/>
    <property type="match status" value="1"/>
</dbReference>
<proteinExistence type="inferred from homology"/>
<comment type="caution">
    <text evidence="7">The sequence shown here is derived from an EMBL/GenBank/DDBJ whole genome shotgun (WGS) entry which is preliminary data.</text>
</comment>
<dbReference type="GeneID" id="85978465"/>
<evidence type="ECO:0000256" key="3">
    <source>
        <dbReference type="ARBA" id="ARBA00022679"/>
    </source>
</evidence>
<keyword evidence="2" id="KW-0859">Xylose metabolism</keyword>
<keyword evidence="3" id="KW-0808">Transferase</keyword>
<dbReference type="PANTHER" id="PTHR43095:SF5">
    <property type="entry name" value="XYLULOSE KINASE"/>
    <property type="match status" value="1"/>
</dbReference>
<comment type="similarity">
    <text evidence="1">Belongs to the FGGY kinase family.</text>
</comment>
<dbReference type="RefSeq" id="WP_184451189.1">
    <property type="nucleotide sequence ID" value="NZ_JACHMK010000001.1"/>
</dbReference>
<organism evidence="7 8">
    <name type="scientific">Schaalia hyovaginalis</name>
    <dbReference type="NCBI Taxonomy" id="29316"/>
    <lineage>
        <taxon>Bacteria</taxon>
        <taxon>Bacillati</taxon>
        <taxon>Actinomycetota</taxon>
        <taxon>Actinomycetes</taxon>
        <taxon>Actinomycetales</taxon>
        <taxon>Actinomycetaceae</taxon>
        <taxon>Schaalia</taxon>
    </lineage>
</organism>
<evidence type="ECO:0000256" key="1">
    <source>
        <dbReference type="ARBA" id="ARBA00009156"/>
    </source>
</evidence>
<evidence type="ECO:0000259" key="6">
    <source>
        <dbReference type="Pfam" id="PF02782"/>
    </source>
</evidence>